<protein>
    <submittedName>
        <fullName evidence="1">Uncharacterized protein</fullName>
    </submittedName>
</protein>
<proteinExistence type="predicted"/>
<organism evidence="1 2">
    <name type="scientific">Taklimakanibacter albus</name>
    <dbReference type="NCBI Taxonomy" id="2800327"/>
    <lineage>
        <taxon>Bacteria</taxon>
        <taxon>Pseudomonadati</taxon>
        <taxon>Pseudomonadota</taxon>
        <taxon>Alphaproteobacteria</taxon>
        <taxon>Hyphomicrobiales</taxon>
        <taxon>Aestuariivirgaceae</taxon>
        <taxon>Taklimakanibacter</taxon>
    </lineage>
</organism>
<name>A0ACC5QZZ0_9HYPH</name>
<evidence type="ECO:0000313" key="1">
    <source>
        <dbReference type="EMBL" id="MBK1865936.1"/>
    </source>
</evidence>
<gene>
    <name evidence="1" type="ORF">JHL16_06195</name>
</gene>
<comment type="caution">
    <text evidence="1">The sequence shown here is derived from an EMBL/GenBank/DDBJ whole genome shotgun (WGS) entry which is preliminary data.</text>
</comment>
<dbReference type="EMBL" id="JAENHL010000006">
    <property type="protein sequence ID" value="MBK1865936.1"/>
    <property type="molecule type" value="Genomic_DNA"/>
</dbReference>
<accession>A0ACC5QZZ0</accession>
<keyword evidence="2" id="KW-1185">Reference proteome</keyword>
<dbReference type="Proteomes" id="UP000616151">
    <property type="component" value="Unassembled WGS sequence"/>
</dbReference>
<evidence type="ECO:0000313" key="2">
    <source>
        <dbReference type="Proteomes" id="UP000616151"/>
    </source>
</evidence>
<reference evidence="1" key="1">
    <citation type="submission" date="2021-01" db="EMBL/GenBank/DDBJ databases">
        <authorList>
            <person name="Sun Q."/>
        </authorList>
    </citation>
    <scope>NUCLEOTIDE SEQUENCE</scope>
    <source>
        <strain evidence="1">YIM B02566</strain>
    </source>
</reference>
<sequence length="1158" mass="128568">MNDNATNVILERHKRIERLVARWDELRRERTTGNEAETTTPEADDDERREILWLTSPAPYPGLRSFGPDETALFFARQAQTDGLVQRLAKSNIMVVLGGSGCGKSSLVRAGLIPRLTTSASVPGLKGRWYVVEFRPGLDPSTALVDGFRDSIVAPVARFAPPGDPLLGRRALVKALGLDESLLKAETDEALRGEAVAAIRRRLFGDAEADALRAASLRAEGVFELARDVLDRLDIELSRGARAGPPNLLILIDQFEETFRTEVTPQGQDNLCRLIKETFTQRPPSLFLALTLRSEELHRCAEAGLANIVTETAYLLGPLDDEAARREIIVKPAQAVFGDWIWAHEEDAERGTSPFDPEVVQLLMSESQRAMAGLSHKSDYLPLLQHALLHLWDAAMERWQKELATDGMVDLAIHVTDLEAISDGVTPDFLVRCLNKYTDKARDDAIEKAAGYFQGPDARVQAERVVRTAFCAMARKDDRGNWARRFVTPARVAKLLDDDDADKAAVKEVLRVFKRAGYLNRTGSGKDKKFDVSHEALIRNWGTYNEWLREIGALEHSLREVANNLENERADASDRGRSGTVLGWFWDWLRETNENRAREVIPDRFREDIGKVVGPAGSVSQGFAAALLADGERRKSTRLSDGLPPASVQATAQLEALERETLEQGMRGRVEAMAEPWRRAVAASQKKLPRWVIVPSILLVITTAITGILWFSVAENKDLTSANNNLLRSRDRLYFGAVAAAGNLDVPRWIEAVAYELDRAYNRMDAHRGQEIWAENSSGGAEMSLSVSNWERAARQLTGAIVFRDTQAIPHLMSKANCSIAGTELLRRVGAISFGVAFDEEKNSWWPRVKTPPSAGAAPAVDAGLYPLAQRGDMVCLGRDVPLVMVWPAGQDKEPKFWQLGVACKTLQKNSCVVWLPDPLLLRVTFAKNYANVRAEPPWRRLWLSKKGEHAGASLWANMEIYDYTTLVNEAPSRVGFAFKFDQDWLIADTTPGVITPYVLTTASDMEHVCTGKMCEFAMPSSKVSVWNDIKAQEQKDDSSTCTGEDSDRCVVTLKVQSVPSEGNAYLPIWTWVIPGAPVDVIATDGKSMDFRTMDGLWRRGMISVQTLAEHVKILAGSMSGDPSREKLDALDLSEACRKTECKGWTPVTDSQAQSWQW</sequence>